<feature type="transmembrane region" description="Helical" evidence="1">
    <location>
        <begin position="16"/>
        <end position="37"/>
    </location>
</feature>
<proteinExistence type="predicted"/>
<organism evidence="2 3">
    <name type="scientific">Paenibacillus glacialis</name>
    <dbReference type="NCBI Taxonomy" id="494026"/>
    <lineage>
        <taxon>Bacteria</taxon>
        <taxon>Bacillati</taxon>
        <taxon>Bacillota</taxon>
        <taxon>Bacilli</taxon>
        <taxon>Bacillales</taxon>
        <taxon>Paenibacillaceae</taxon>
        <taxon>Paenibacillus</taxon>
    </lineage>
</organism>
<keyword evidence="1" id="KW-0812">Transmembrane</keyword>
<protein>
    <submittedName>
        <fullName evidence="2">Uncharacterized protein</fullName>
    </submittedName>
</protein>
<dbReference type="STRING" id="494026.PGLA_01355"/>
<evidence type="ECO:0000256" key="1">
    <source>
        <dbReference type="SAM" id="Phobius"/>
    </source>
</evidence>
<dbReference type="EMBL" id="LVJH01000002">
    <property type="protein sequence ID" value="OAB46070.1"/>
    <property type="molecule type" value="Genomic_DNA"/>
</dbReference>
<keyword evidence="3" id="KW-1185">Reference proteome</keyword>
<name>A0A168NS14_9BACL</name>
<keyword evidence="1" id="KW-1133">Transmembrane helix</keyword>
<keyword evidence="1" id="KW-0472">Membrane</keyword>
<gene>
    <name evidence="2" type="ORF">PGLA_01355</name>
</gene>
<reference evidence="2 3" key="1">
    <citation type="submission" date="2016-03" db="EMBL/GenBank/DDBJ databases">
        <title>Draft genome sequence of Paenibacillus glacialis DSM 22343.</title>
        <authorList>
            <person name="Shin S.-K."/>
            <person name="Yi H."/>
        </authorList>
    </citation>
    <scope>NUCLEOTIDE SEQUENCE [LARGE SCALE GENOMIC DNA]</scope>
    <source>
        <strain evidence="2 3">DSM 22343</strain>
    </source>
</reference>
<dbReference type="Proteomes" id="UP000076967">
    <property type="component" value="Unassembled WGS sequence"/>
</dbReference>
<dbReference type="AlphaFoldDB" id="A0A168NS14"/>
<evidence type="ECO:0000313" key="2">
    <source>
        <dbReference type="EMBL" id="OAB46070.1"/>
    </source>
</evidence>
<sequence length="69" mass="7723">MVSVDRQTYNSNEREAILLINWILGGLIFSLVIVIVVKNVRRLQKGETACSGCSLQETTNCSCPHRDTQ</sequence>
<evidence type="ECO:0000313" key="3">
    <source>
        <dbReference type="Proteomes" id="UP000076967"/>
    </source>
</evidence>
<comment type="caution">
    <text evidence="2">The sequence shown here is derived from an EMBL/GenBank/DDBJ whole genome shotgun (WGS) entry which is preliminary data.</text>
</comment>
<accession>A0A168NS14</accession>